<dbReference type="InterPro" id="IPR036676">
    <property type="entry name" value="PurM-like_C_sf"/>
</dbReference>
<proteinExistence type="inferred from homology"/>
<dbReference type="SUPFAM" id="SSF55326">
    <property type="entry name" value="PurM N-terminal domain-like"/>
    <property type="match status" value="1"/>
</dbReference>
<comment type="similarity">
    <text evidence="3 15">Belongs to the AIR synthase family.</text>
</comment>
<dbReference type="GO" id="GO:0005524">
    <property type="term" value="F:ATP binding"/>
    <property type="evidence" value="ECO:0007669"/>
    <property type="project" value="UniProtKB-KW"/>
</dbReference>
<evidence type="ECO:0000256" key="4">
    <source>
        <dbReference type="ARBA" id="ARBA00013047"/>
    </source>
</evidence>
<evidence type="ECO:0000313" key="19">
    <source>
        <dbReference type="Proteomes" id="UP000183085"/>
    </source>
</evidence>
<dbReference type="UniPathway" id="UPA00074">
    <property type="reaction ID" value="UER00129"/>
</dbReference>
<dbReference type="PANTHER" id="PTHR10520:SF12">
    <property type="entry name" value="TRIFUNCTIONAL PURINE BIOSYNTHETIC PROTEIN ADENOSINE-3"/>
    <property type="match status" value="1"/>
</dbReference>
<dbReference type="EC" id="6.3.3.1" evidence="4 15"/>
<dbReference type="STRING" id="1817895.AUJ95_05660"/>
<keyword evidence="6 15" id="KW-0963">Cytoplasm</keyword>
<evidence type="ECO:0000256" key="9">
    <source>
        <dbReference type="ARBA" id="ARBA00022755"/>
    </source>
</evidence>
<dbReference type="GO" id="GO:0046084">
    <property type="term" value="P:adenine biosynthetic process"/>
    <property type="evidence" value="ECO:0007669"/>
    <property type="project" value="TreeGrafter"/>
</dbReference>
<evidence type="ECO:0000256" key="7">
    <source>
        <dbReference type="ARBA" id="ARBA00022598"/>
    </source>
</evidence>
<keyword evidence="8 15" id="KW-0547">Nucleotide-binding</keyword>
<keyword evidence="9 15" id="KW-0658">Purine biosynthesis</keyword>
<evidence type="ECO:0000256" key="5">
    <source>
        <dbReference type="ARBA" id="ARBA00020367"/>
    </source>
</evidence>
<evidence type="ECO:0000256" key="13">
    <source>
        <dbReference type="ARBA" id="ARBA00033093"/>
    </source>
</evidence>
<organism evidence="18 19">
    <name type="scientific">Candidatus Desantisbacteria bacterium CG2_30_40_21</name>
    <dbReference type="NCBI Taxonomy" id="1817895"/>
    <lineage>
        <taxon>Bacteria</taxon>
        <taxon>Candidatus Desantisiibacteriota</taxon>
    </lineage>
</organism>
<gene>
    <name evidence="15" type="primary">purM</name>
    <name evidence="18" type="ORF">AUJ95_05660</name>
</gene>
<dbReference type="GO" id="GO:0005829">
    <property type="term" value="C:cytosol"/>
    <property type="evidence" value="ECO:0007669"/>
    <property type="project" value="TreeGrafter"/>
</dbReference>
<dbReference type="Pfam" id="PF00586">
    <property type="entry name" value="AIRS"/>
    <property type="match status" value="1"/>
</dbReference>
<evidence type="ECO:0000256" key="2">
    <source>
        <dbReference type="ARBA" id="ARBA00004686"/>
    </source>
</evidence>
<evidence type="ECO:0000256" key="6">
    <source>
        <dbReference type="ARBA" id="ARBA00022490"/>
    </source>
</evidence>
<evidence type="ECO:0000256" key="1">
    <source>
        <dbReference type="ARBA" id="ARBA00004496"/>
    </source>
</evidence>
<keyword evidence="10 15" id="KW-0067">ATP-binding</keyword>
<dbReference type="InterPro" id="IPR036921">
    <property type="entry name" value="PurM-like_N_sf"/>
</dbReference>
<comment type="caution">
    <text evidence="18">The sequence shown here is derived from an EMBL/GenBank/DDBJ whole genome shotgun (WGS) entry which is preliminary data.</text>
</comment>
<keyword evidence="7 15" id="KW-0436">Ligase</keyword>
<dbReference type="EMBL" id="MNYI01000152">
    <property type="protein sequence ID" value="OIP39336.1"/>
    <property type="molecule type" value="Genomic_DNA"/>
</dbReference>
<evidence type="ECO:0000256" key="14">
    <source>
        <dbReference type="ARBA" id="ARBA00049057"/>
    </source>
</evidence>
<dbReference type="GO" id="GO:0004637">
    <property type="term" value="F:phosphoribosylamine-glycine ligase activity"/>
    <property type="evidence" value="ECO:0007669"/>
    <property type="project" value="TreeGrafter"/>
</dbReference>
<evidence type="ECO:0000259" key="17">
    <source>
        <dbReference type="Pfam" id="PF02769"/>
    </source>
</evidence>
<dbReference type="InterPro" id="IPR010918">
    <property type="entry name" value="PurM-like_C_dom"/>
</dbReference>
<sequence>MSISYQDAGVNIDAGNELVQRIKRMVAGTFQPSKRCWDVLGGVGGFSGLLKLDWQRFSEPILVSGCDGVGTKLSISQLVNKHDTIGIDLVAMCVNDLLVYGATPLFFLDYIATGKLDVEVAEAIISGIVDGCKQAGCALLGGETAEMPGMYSDGEYDLAGFVVGVVDKPLIIDGSKIVEGDIVLGLASSGIHSNGYSLVRKLLNQDELVSMNDILLAPTKIYHFIPEIAGEFEIKGMAHITGGGFIDNISRILPCSMGVNIEKGSWHIHDIFNLLQQKGNISEIEMYRTFNMGIGMIMIVAPEIVDNIIQRVRSLGEDIFTIGRVIMGEGVNIQTCPNTTRSL</sequence>
<dbReference type="InterPro" id="IPR016188">
    <property type="entry name" value="PurM-like_N"/>
</dbReference>
<evidence type="ECO:0000256" key="10">
    <source>
        <dbReference type="ARBA" id="ARBA00022840"/>
    </source>
</evidence>
<dbReference type="Gene3D" id="3.30.1330.10">
    <property type="entry name" value="PurM-like, N-terminal domain"/>
    <property type="match status" value="1"/>
</dbReference>
<dbReference type="GO" id="GO:0004641">
    <property type="term" value="F:phosphoribosylformylglycinamidine cyclo-ligase activity"/>
    <property type="evidence" value="ECO:0007669"/>
    <property type="project" value="UniProtKB-UniRule"/>
</dbReference>
<dbReference type="Pfam" id="PF02769">
    <property type="entry name" value="AIRS_C"/>
    <property type="match status" value="1"/>
</dbReference>
<dbReference type="Gene3D" id="3.90.650.10">
    <property type="entry name" value="PurM-like C-terminal domain"/>
    <property type="match status" value="1"/>
</dbReference>
<dbReference type="GO" id="GO:0006189">
    <property type="term" value="P:'de novo' IMP biosynthetic process"/>
    <property type="evidence" value="ECO:0007669"/>
    <property type="project" value="UniProtKB-UniRule"/>
</dbReference>
<dbReference type="Proteomes" id="UP000183085">
    <property type="component" value="Unassembled WGS sequence"/>
</dbReference>
<comment type="catalytic activity">
    <reaction evidence="14 15">
        <text>2-formamido-N(1)-(5-O-phospho-beta-D-ribosyl)acetamidine + ATP = 5-amino-1-(5-phospho-beta-D-ribosyl)imidazole + ADP + phosphate + H(+)</text>
        <dbReference type="Rhea" id="RHEA:23032"/>
        <dbReference type="ChEBI" id="CHEBI:15378"/>
        <dbReference type="ChEBI" id="CHEBI:30616"/>
        <dbReference type="ChEBI" id="CHEBI:43474"/>
        <dbReference type="ChEBI" id="CHEBI:137981"/>
        <dbReference type="ChEBI" id="CHEBI:147287"/>
        <dbReference type="ChEBI" id="CHEBI:456216"/>
        <dbReference type="EC" id="6.3.3.1"/>
    </reaction>
</comment>
<dbReference type="AlphaFoldDB" id="A0A1J5E9I6"/>
<dbReference type="CDD" id="cd02196">
    <property type="entry name" value="PurM"/>
    <property type="match status" value="1"/>
</dbReference>
<comment type="pathway">
    <text evidence="2 15">Purine metabolism; IMP biosynthesis via de novo pathway; 5-amino-1-(5-phospho-D-ribosyl)imidazole from N(2)-formyl-N(1)-(5-phospho-D-ribosyl)glycinamide: step 2/2.</text>
</comment>
<dbReference type="NCBIfam" id="TIGR00878">
    <property type="entry name" value="purM"/>
    <property type="match status" value="1"/>
</dbReference>
<dbReference type="FunFam" id="3.30.1330.10:FF:000001">
    <property type="entry name" value="Phosphoribosylformylglycinamidine cyclo-ligase"/>
    <property type="match status" value="1"/>
</dbReference>
<comment type="subcellular location">
    <subcellularLocation>
        <location evidence="1 15">Cytoplasm</location>
    </subcellularLocation>
</comment>
<evidence type="ECO:0000256" key="15">
    <source>
        <dbReference type="HAMAP-Rule" id="MF_00741"/>
    </source>
</evidence>
<name>A0A1J5E9I6_9BACT</name>
<feature type="domain" description="PurM-like C-terminal" evidence="17">
    <location>
        <begin position="179"/>
        <end position="332"/>
    </location>
</feature>
<dbReference type="FunFam" id="3.90.650.10:FF:000011">
    <property type="entry name" value="Phosphoribosylformylglycinamidine cyclo-ligase"/>
    <property type="match status" value="1"/>
</dbReference>
<evidence type="ECO:0000256" key="8">
    <source>
        <dbReference type="ARBA" id="ARBA00022741"/>
    </source>
</evidence>
<dbReference type="HAMAP" id="MF_00741">
    <property type="entry name" value="AIRS"/>
    <property type="match status" value="1"/>
</dbReference>
<evidence type="ECO:0000256" key="3">
    <source>
        <dbReference type="ARBA" id="ARBA00010280"/>
    </source>
</evidence>
<evidence type="ECO:0000256" key="11">
    <source>
        <dbReference type="ARBA" id="ARBA00031908"/>
    </source>
</evidence>
<evidence type="ECO:0000313" key="18">
    <source>
        <dbReference type="EMBL" id="OIP39336.1"/>
    </source>
</evidence>
<evidence type="ECO:0000259" key="16">
    <source>
        <dbReference type="Pfam" id="PF00586"/>
    </source>
</evidence>
<dbReference type="SUPFAM" id="SSF56042">
    <property type="entry name" value="PurM C-terminal domain-like"/>
    <property type="match status" value="1"/>
</dbReference>
<accession>A0A1J5E9I6</accession>
<dbReference type="InterPro" id="IPR004733">
    <property type="entry name" value="PurM_cligase"/>
</dbReference>
<evidence type="ECO:0000256" key="12">
    <source>
        <dbReference type="ARBA" id="ARBA00032931"/>
    </source>
</evidence>
<protein>
    <recommendedName>
        <fullName evidence="5 15">Phosphoribosylformylglycinamidine cyclo-ligase</fullName>
        <ecNumber evidence="4 15">6.3.3.1</ecNumber>
    </recommendedName>
    <alternativeName>
        <fullName evidence="12 15">AIR synthase</fullName>
    </alternativeName>
    <alternativeName>
        <fullName evidence="13 15">AIRS</fullName>
    </alternativeName>
    <alternativeName>
        <fullName evidence="11 15">Phosphoribosyl-aminoimidazole synthetase</fullName>
    </alternativeName>
</protein>
<feature type="domain" description="PurM-like N-terminal" evidence="16">
    <location>
        <begin position="62"/>
        <end position="166"/>
    </location>
</feature>
<dbReference type="PANTHER" id="PTHR10520">
    <property type="entry name" value="TRIFUNCTIONAL PURINE BIOSYNTHETIC PROTEIN ADENOSINE-3-RELATED"/>
    <property type="match status" value="1"/>
</dbReference>
<reference evidence="18 19" key="1">
    <citation type="journal article" date="2016" name="Environ. Microbiol.">
        <title>Genomic resolution of a cold subsurface aquifer community provides metabolic insights for novel microbes adapted to high CO concentrations.</title>
        <authorList>
            <person name="Probst A.J."/>
            <person name="Castelle C.J."/>
            <person name="Singh A."/>
            <person name="Brown C.T."/>
            <person name="Anantharaman K."/>
            <person name="Sharon I."/>
            <person name="Hug L.A."/>
            <person name="Burstein D."/>
            <person name="Emerson J.B."/>
            <person name="Thomas B.C."/>
            <person name="Banfield J.F."/>
        </authorList>
    </citation>
    <scope>NUCLEOTIDE SEQUENCE [LARGE SCALE GENOMIC DNA]</scope>
    <source>
        <strain evidence="18">CG2_30_40_21</strain>
    </source>
</reference>